<sequence>MLISWSVGTDKCPSPVIWNQIVLQLVWGIDNAHLCLTPGQFGQIMLITWLLTPLALSIIFMNQFPNKLRSYFNHIHESVPRIPTATFGFVSVFGVNDGQLNCRATNCVIKCLIKSVKYVNVNVLSPKQSDGKHEEQIY</sequence>
<name>A0AAV4W500_CAEEX</name>
<comment type="caution">
    <text evidence="2">The sequence shown here is derived from an EMBL/GenBank/DDBJ whole genome shotgun (WGS) entry which is preliminary data.</text>
</comment>
<keyword evidence="3" id="KW-1185">Reference proteome</keyword>
<evidence type="ECO:0000313" key="2">
    <source>
        <dbReference type="EMBL" id="GIY76668.1"/>
    </source>
</evidence>
<organism evidence="2 3">
    <name type="scientific">Caerostris extrusa</name>
    <name type="common">Bark spider</name>
    <name type="synonym">Caerostris bankana</name>
    <dbReference type="NCBI Taxonomy" id="172846"/>
    <lineage>
        <taxon>Eukaryota</taxon>
        <taxon>Metazoa</taxon>
        <taxon>Ecdysozoa</taxon>
        <taxon>Arthropoda</taxon>
        <taxon>Chelicerata</taxon>
        <taxon>Arachnida</taxon>
        <taxon>Araneae</taxon>
        <taxon>Araneomorphae</taxon>
        <taxon>Entelegynae</taxon>
        <taxon>Araneoidea</taxon>
        <taxon>Araneidae</taxon>
        <taxon>Caerostris</taxon>
    </lineage>
</organism>
<keyword evidence="1" id="KW-0812">Transmembrane</keyword>
<keyword evidence="1" id="KW-0472">Membrane</keyword>
<feature type="transmembrane region" description="Helical" evidence="1">
    <location>
        <begin position="41"/>
        <end position="61"/>
    </location>
</feature>
<keyword evidence="1" id="KW-1133">Transmembrane helix</keyword>
<protein>
    <submittedName>
        <fullName evidence="2">Uncharacterized protein</fullName>
    </submittedName>
</protein>
<proteinExistence type="predicted"/>
<dbReference type="Proteomes" id="UP001054945">
    <property type="component" value="Unassembled WGS sequence"/>
</dbReference>
<dbReference type="EMBL" id="BPLR01015514">
    <property type="protein sequence ID" value="GIY76668.1"/>
    <property type="molecule type" value="Genomic_DNA"/>
</dbReference>
<accession>A0AAV4W500</accession>
<dbReference type="AlphaFoldDB" id="A0AAV4W500"/>
<reference evidence="2 3" key="1">
    <citation type="submission" date="2021-06" db="EMBL/GenBank/DDBJ databases">
        <title>Caerostris extrusa draft genome.</title>
        <authorList>
            <person name="Kono N."/>
            <person name="Arakawa K."/>
        </authorList>
    </citation>
    <scope>NUCLEOTIDE SEQUENCE [LARGE SCALE GENOMIC DNA]</scope>
</reference>
<evidence type="ECO:0000313" key="3">
    <source>
        <dbReference type="Proteomes" id="UP001054945"/>
    </source>
</evidence>
<evidence type="ECO:0000256" key="1">
    <source>
        <dbReference type="SAM" id="Phobius"/>
    </source>
</evidence>
<gene>
    <name evidence="2" type="ORF">CEXT_322561</name>
</gene>